<evidence type="ECO:0000259" key="5">
    <source>
        <dbReference type="PROSITE" id="PS50871"/>
    </source>
</evidence>
<feature type="domain" description="C1q" evidence="5">
    <location>
        <begin position="142"/>
        <end position="280"/>
    </location>
</feature>
<dbReference type="AlphaFoldDB" id="A0A8S3QWR2"/>
<sequence length="280" mass="31117">MVLNTLCFIIVTLAVRHNSAGIIHHDGDENLHNLIKEIQAENREIKLVLQNLEKVTMGMKIDMDSIREENAEIKSLCNLEHGRPSPYRKLYENAQNGRSHNVQVPFNNRSITHEKALDAQKKRLLQTTTTIENGTYVVCYLFINPGIAFSAALAHTVNLGQDQLVEYDKIVTNIGNGFDSRHSHFIAPVKGVYIFSACGFSQGSFASHLDIVTNGKAIGYLYTHADNMGTQVVVSILEKGDMVWVKHRHVYDSTGNAVIYGATAEQFVTFSGALLSKIDS</sequence>
<gene>
    <name evidence="6" type="ORF">MEDL_15497</name>
</gene>
<proteinExistence type="predicted"/>
<dbReference type="PANTHER" id="PTHR22923">
    <property type="entry name" value="CEREBELLIN-RELATED"/>
    <property type="match status" value="1"/>
</dbReference>
<dbReference type="SMART" id="SM00110">
    <property type="entry name" value="C1Q"/>
    <property type="match status" value="1"/>
</dbReference>
<keyword evidence="2" id="KW-0964">Secreted</keyword>
<evidence type="ECO:0000313" key="7">
    <source>
        <dbReference type="Proteomes" id="UP000683360"/>
    </source>
</evidence>
<evidence type="ECO:0000256" key="3">
    <source>
        <dbReference type="ARBA" id="ARBA00022729"/>
    </source>
</evidence>
<dbReference type="InterPro" id="IPR008983">
    <property type="entry name" value="Tumour_necrosis_fac-like_dom"/>
</dbReference>
<comment type="caution">
    <text evidence="6">The sequence shown here is derived from an EMBL/GenBank/DDBJ whole genome shotgun (WGS) entry which is preliminary data.</text>
</comment>
<protein>
    <submittedName>
        <fullName evidence="6">C1QL</fullName>
    </submittedName>
</protein>
<dbReference type="PANTHER" id="PTHR22923:SF116">
    <property type="entry name" value="C1Q DOMAIN-CONTAINING PROTEIN"/>
    <property type="match status" value="1"/>
</dbReference>
<evidence type="ECO:0000256" key="2">
    <source>
        <dbReference type="ARBA" id="ARBA00022525"/>
    </source>
</evidence>
<name>A0A8S3QWR2_MYTED</name>
<dbReference type="Pfam" id="PF00386">
    <property type="entry name" value="C1q"/>
    <property type="match status" value="1"/>
</dbReference>
<dbReference type="Gene3D" id="2.60.120.40">
    <property type="match status" value="1"/>
</dbReference>
<comment type="subcellular location">
    <subcellularLocation>
        <location evidence="1">Secreted</location>
    </subcellularLocation>
</comment>
<dbReference type="GO" id="GO:0005576">
    <property type="term" value="C:extracellular region"/>
    <property type="evidence" value="ECO:0007669"/>
    <property type="project" value="UniProtKB-SubCell"/>
</dbReference>
<reference evidence="6" key="1">
    <citation type="submission" date="2021-03" db="EMBL/GenBank/DDBJ databases">
        <authorList>
            <person name="Bekaert M."/>
        </authorList>
    </citation>
    <scope>NUCLEOTIDE SEQUENCE</scope>
</reference>
<dbReference type="EMBL" id="CAJPWZ010000780">
    <property type="protein sequence ID" value="CAG2200855.1"/>
    <property type="molecule type" value="Genomic_DNA"/>
</dbReference>
<feature type="signal peptide" evidence="4">
    <location>
        <begin position="1"/>
        <end position="20"/>
    </location>
</feature>
<keyword evidence="7" id="KW-1185">Reference proteome</keyword>
<evidence type="ECO:0000256" key="4">
    <source>
        <dbReference type="SAM" id="SignalP"/>
    </source>
</evidence>
<organism evidence="6 7">
    <name type="scientific">Mytilus edulis</name>
    <name type="common">Blue mussel</name>
    <dbReference type="NCBI Taxonomy" id="6550"/>
    <lineage>
        <taxon>Eukaryota</taxon>
        <taxon>Metazoa</taxon>
        <taxon>Spiralia</taxon>
        <taxon>Lophotrochozoa</taxon>
        <taxon>Mollusca</taxon>
        <taxon>Bivalvia</taxon>
        <taxon>Autobranchia</taxon>
        <taxon>Pteriomorphia</taxon>
        <taxon>Mytilida</taxon>
        <taxon>Mytiloidea</taxon>
        <taxon>Mytilidae</taxon>
        <taxon>Mytilinae</taxon>
        <taxon>Mytilus</taxon>
    </lineage>
</organism>
<dbReference type="InterPro" id="IPR050822">
    <property type="entry name" value="Cerebellin_Synaptic_Org"/>
</dbReference>
<dbReference type="PROSITE" id="PS50871">
    <property type="entry name" value="C1Q"/>
    <property type="match status" value="1"/>
</dbReference>
<dbReference type="SUPFAM" id="SSF49842">
    <property type="entry name" value="TNF-like"/>
    <property type="match status" value="1"/>
</dbReference>
<keyword evidence="3 4" id="KW-0732">Signal</keyword>
<evidence type="ECO:0000313" key="6">
    <source>
        <dbReference type="EMBL" id="CAG2200855.1"/>
    </source>
</evidence>
<dbReference type="Proteomes" id="UP000683360">
    <property type="component" value="Unassembled WGS sequence"/>
</dbReference>
<accession>A0A8S3QWR2</accession>
<dbReference type="InterPro" id="IPR001073">
    <property type="entry name" value="C1q_dom"/>
</dbReference>
<dbReference type="OrthoDB" id="8964326at2759"/>
<evidence type="ECO:0000256" key="1">
    <source>
        <dbReference type="ARBA" id="ARBA00004613"/>
    </source>
</evidence>
<feature type="chain" id="PRO_5035894639" evidence="4">
    <location>
        <begin position="21"/>
        <end position="280"/>
    </location>
</feature>